<keyword evidence="1" id="KW-0472">Membrane</keyword>
<proteinExistence type="predicted"/>
<keyword evidence="1" id="KW-0812">Transmembrane</keyword>
<dbReference type="AlphaFoldDB" id="A0A7C1F348"/>
<evidence type="ECO:0000313" key="2">
    <source>
        <dbReference type="EMBL" id="HDW51767.1"/>
    </source>
</evidence>
<comment type="caution">
    <text evidence="2">The sequence shown here is derived from an EMBL/GenBank/DDBJ whole genome shotgun (WGS) entry which is preliminary data.</text>
</comment>
<organism evidence="2">
    <name type="scientific">Ammonifex degensii</name>
    <dbReference type="NCBI Taxonomy" id="42838"/>
    <lineage>
        <taxon>Bacteria</taxon>
        <taxon>Bacillati</taxon>
        <taxon>Bacillota</taxon>
        <taxon>Clostridia</taxon>
        <taxon>Thermoanaerobacterales</taxon>
        <taxon>Thermoanaerobacteraceae</taxon>
        <taxon>Ammonifex</taxon>
    </lineage>
</organism>
<dbReference type="EMBL" id="DSMV01000207">
    <property type="protein sequence ID" value="HDW51767.1"/>
    <property type="molecule type" value="Genomic_DNA"/>
</dbReference>
<sequence length="175" mass="19496">MKQGHFQEEGLTLVEVIIAATLTTLILCGAFLLYERGVRDWAWTEQQTDVVDNLRVAAERVASELREARGIDLPDEESPTTDYLQFTNGSGQTVIYRFDSVQGELERSVNGGVYQPIASRIKEVKFFRLTETVEDEDGNMDVVAKPVVEIKLTGKGRKGNEVTVRTAACARLLSE</sequence>
<feature type="transmembrane region" description="Helical" evidence="1">
    <location>
        <begin position="12"/>
        <end position="34"/>
    </location>
</feature>
<keyword evidence="1" id="KW-1133">Transmembrane helix</keyword>
<evidence type="ECO:0008006" key="3">
    <source>
        <dbReference type="Google" id="ProtNLM"/>
    </source>
</evidence>
<gene>
    <name evidence="2" type="ORF">ENQ35_03410</name>
</gene>
<name>A0A7C1F348_9THEO</name>
<reference evidence="2" key="1">
    <citation type="journal article" date="2020" name="mSystems">
        <title>Genome- and Community-Level Interaction Insights into Carbon Utilization and Element Cycling Functions of Hydrothermarchaeota in Hydrothermal Sediment.</title>
        <authorList>
            <person name="Zhou Z."/>
            <person name="Liu Y."/>
            <person name="Xu W."/>
            <person name="Pan J."/>
            <person name="Luo Z.H."/>
            <person name="Li M."/>
        </authorList>
    </citation>
    <scope>NUCLEOTIDE SEQUENCE [LARGE SCALE GENOMIC DNA]</scope>
    <source>
        <strain evidence="2">SpSt-301</strain>
    </source>
</reference>
<accession>A0A7C1F348</accession>
<protein>
    <recommendedName>
        <fullName evidence="3">Prepilin-type N-terminal cleavage/methylation domain-containing protein</fullName>
    </recommendedName>
</protein>
<evidence type="ECO:0000256" key="1">
    <source>
        <dbReference type="SAM" id="Phobius"/>
    </source>
</evidence>